<evidence type="ECO:0000256" key="1">
    <source>
        <dbReference type="ARBA" id="ARBA00004370"/>
    </source>
</evidence>
<dbReference type="InterPro" id="IPR005543">
    <property type="entry name" value="PASTA_dom"/>
</dbReference>
<dbReference type="EC" id="3.4.16.4" evidence="4"/>
<dbReference type="Pfam" id="PF03717">
    <property type="entry name" value="PBP_dimer"/>
    <property type="match status" value="1"/>
</dbReference>
<dbReference type="InterPro" id="IPR012338">
    <property type="entry name" value="Beta-lactam/transpept-like"/>
</dbReference>
<comment type="caution">
    <text evidence="9">The sequence shown here is derived from an EMBL/GenBank/DDBJ whole genome shotgun (WGS) entry which is preliminary data.</text>
</comment>
<dbReference type="Pfam" id="PF00905">
    <property type="entry name" value="Transpeptidase"/>
    <property type="match status" value="1"/>
</dbReference>
<dbReference type="InterPro" id="IPR001460">
    <property type="entry name" value="PCN-bd_Tpept"/>
</dbReference>
<keyword evidence="7" id="KW-1133">Transmembrane helix</keyword>
<dbReference type="InterPro" id="IPR050515">
    <property type="entry name" value="Beta-lactam/transpept"/>
</dbReference>
<dbReference type="PANTHER" id="PTHR30627:SF1">
    <property type="entry name" value="PEPTIDOGLYCAN D,D-TRANSPEPTIDASE FTSI"/>
    <property type="match status" value="1"/>
</dbReference>
<dbReference type="Gene3D" id="3.40.710.10">
    <property type="entry name" value="DD-peptidase/beta-lactamase superfamily"/>
    <property type="match status" value="1"/>
</dbReference>
<comment type="pathway">
    <text evidence="2">Cell wall biogenesis; peptidoglycan biosynthesis.</text>
</comment>
<evidence type="ECO:0000256" key="6">
    <source>
        <dbReference type="ARBA" id="ARBA00034000"/>
    </source>
</evidence>
<reference evidence="9 10" key="1">
    <citation type="submission" date="2023-07" db="EMBL/GenBank/DDBJ databases">
        <title>Genomic Encyclopedia of Type Strains, Phase IV (KMG-IV): sequencing the most valuable type-strain genomes for metagenomic binning, comparative biology and taxonomic classification.</title>
        <authorList>
            <person name="Goeker M."/>
        </authorList>
    </citation>
    <scope>NUCLEOTIDE SEQUENCE [LARGE SCALE GENOMIC DNA]</scope>
    <source>
        <strain evidence="9 10">DSM 17740</strain>
    </source>
</reference>
<evidence type="ECO:0000256" key="7">
    <source>
        <dbReference type="SAM" id="Phobius"/>
    </source>
</evidence>
<dbReference type="InterPro" id="IPR036138">
    <property type="entry name" value="PBP_dimer_sf"/>
</dbReference>
<comment type="similarity">
    <text evidence="3">Belongs to the transpeptidase family.</text>
</comment>
<dbReference type="EMBL" id="JAUSUQ010000006">
    <property type="protein sequence ID" value="MDQ0339217.1"/>
    <property type="molecule type" value="Genomic_DNA"/>
</dbReference>
<dbReference type="Proteomes" id="UP001232445">
    <property type="component" value="Unassembled WGS sequence"/>
</dbReference>
<feature type="transmembrane region" description="Helical" evidence="7">
    <location>
        <begin position="12"/>
        <end position="32"/>
    </location>
</feature>
<evidence type="ECO:0000313" key="10">
    <source>
        <dbReference type="Proteomes" id="UP001232445"/>
    </source>
</evidence>
<name>A0ABU0CS16_9BACI</name>
<keyword evidence="10" id="KW-1185">Reference proteome</keyword>
<comment type="subcellular location">
    <subcellularLocation>
        <location evidence="1">Membrane</location>
    </subcellularLocation>
</comment>
<gene>
    <name evidence="9" type="ORF">J2S00_002003</name>
</gene>
<organism evidence="9 10">
    <name type="scientific">Caldalkalibacillus uzonensis</name>
    <dbReference type="NCBI Taxonomy" id="353224"/>
    <lineage>
        <taxon>Bacteria</taxon>
        <taxon>Bacillati</taxon>
        <taxon>Bacillota</taxon>
        <taxon>Bacilli</taxon>
        <taxon>Bacillales</taxon>
        <taxon>Bacillaceae</taxon>
        <taxon>Caldalkalibacillus</taxon>
    </lineage>
</organism>
<evidence type="ECO:0000256" key="5">
    <source>
        <dbReference type="ARBA" id="ARBA00023136"/>
    </source>
</evidence>
<dbReference type="Pfam" id="PF03793">
    <property type="entry name" value="PASTA"/>
    <property type="match status" value="1"/>
</dbReference>
<evidence type="ECO:0000259" key="8">
    <source>
        <dbReference type="PROSITE" id="PS51178"/>
    </source>
</evidence>
<evidence type="ECO:0000256" key="2">
    <source>
        <dbReference type="ARBA" id="ARBA00004752"/>
    </source>
</evidence>
<dbReference type="SUPFAM" id="SSF54184">
    <property type="entry name" value="Penicillin-binding protein 2x (pbp-2x), c-terminal domain"/>
    <property type="match status" value="1"/>
</dbReference>
<accession>A0ABU0CS16</accession>
<proteinExistence type="inferred from homology"/>
<dbReference type="InterPro" id="IPR005311">
    <property type="entry name" value="PBP_dimer"/>
</dbReference>
<evidence type="ECO:0000256" key="3">
    <source>
        <dbReference type="ARBA" id="ARBA00007171"/>
    </source>
</evidence>
<keyword evidence="5 7" id="KW-0472">Membrane</keyword>
<dbReference type="RefSeq" id="WP_307338847.1">
    <property type="nucleotide sequence ID" value="NZ_JAUSUQ010000006.1"/>
</dbReference>
<dbReference type="PANTHER" id="PTHR30627">
    <property type="entry name" value="PEPTIDOGLYCAN D,D-TRANSPEPTIDASE"/>
    <property type="match status" value="1"/>
</dbReference>
<dbReference type="InterPro" id="IPR011927">
    <property type="entry name" value="SpoVD_pbp"/>
</dbReference>
<dbReference type="Gene3D" id="3.30.450.330">
    <property type="match status" value="1"/>
</dbReference>
<evidence type="ECO:0000313" key="9">
    <source>
        <dbReference type="EMBL" id="MDQ0339217.1"/>
    </source>
</evidence>
<dbReference type="SMART" id="SM00740">
    <property type="entry name" value="PASTA"/>
    <property type="match status" value="1"/>
</dbReference>
<dbReference type="SUPFAM" id="SSF56519">
    <property type="entry name" value="Penicillin binding protein dimerisation domain"/>
    <property type="match status" value="1"/>
</dbReference>
<dbReference type="CDD" id="cd06573">
    <property type="entry name" value="PASTA"/>
    <property type="match status" value="1"/>
</dbReference>
<dbReference type="Gene3D" id="3.90.1310.10">
    <property type="entry name" value="Penicillin-binding protein 2a (Domain 2)"/>
    <property type="match status" value="1"/>
</dbReference>
<evidence type="ECO:0000256" key="4">
    <source>
        <dbReference type="ARBA" id="ARBA00012448"/>
    </source>
</evidence>
<dbReference type="PROSITE" id="PS51178">
    <property type="entry name" value="PASTA"/>
    <property type="match status" value="1"/>
</dbReference>
<protein>
    <recommendedName>
        <fullName evidence="4">serine-type D-Ala-D-Ala carboxypeptidase</fullName>
        <ecNumber evidence="4">3.4.16.4</ecNumber>
    </recommendedName>
</protein>
<comment type="catalytic activity">
    <reaction evidence="6">
        <text>Preferential cleavage: (Ac)2-L-Lys-D-Ala-|-D-Ala. Also transpeptidation of peptidyl-alanyl moieties that are N-acyl substituents of D-alanine.</text>
        <dbReference type="EC" id="3.4.16.4"/>
    </reaction>
</comment>
<sequence length="655" mass="72716">MRVSNVTVRRRIFIALMAGLLLYLVLGTRLGYIQLFQGQWLMDKAEELWSRDVRFEPKRGKIMDRNGEVLAYNISAPTVMVVPAQVKNPQQTAQALANVLDMSEEKVYRLITQREMIVRLNPEGRKISNEKAREIQRLGLDGVFIAEDSKRYYPYGDFLSHVLGFAGIDNQGLTGSELIYDEILKGEPGRVSFYSDAKGQLMPSQPEVYQPPKDGHNLLLTIDAGIQKIMEREVDQAVARYNPDHVIGIAMDPNTGEILAMTSRPDYDPGRYQEYPPEVYNRNLPVFSMYEPGSTFKIITLAAALEEGKVDLHNEHFHDPGFIKVANARLHCWKRGGHGHQTFLEVVENSCNPGFVELGGRLGTDTLFDYIERFGFGQKTGIDMQGEQQGLIFAPEQRGPVETATTAFGQGVAVTPIQQVAAVAAAINGGYLYTPYIAKEWHDAETDMVLGRMTPQLKRQVISNETSQKVREALESVVAKGTGRNAYVEGYRVGGKTGTAQKVAPGGGYLENNHIVSFIGFAPADDPQIIVYIGVDNPKNTVQFGGVVAAPIVGKIIEDALRYMGVEKRESPLEKEYVWGDEITYEVPNLIGMTDKDLQRAYFQLPIEAAGDGNVVIKQLPAPGEKVKEGSVIRVLLGERANQSEEKSDKTARED</sequence>
<dbReference type="SUPFAM" id="SSF56601">
    <property type="entry name" value="beta-lactamase/transpeptidase-like"/>
    <property type="match status" value="1"/>
</dbReference>
<keyword evidence="7" id="KW-0812">Transmembrane</keyword>
<dbReference type="NCBIfam" id="TIGR02214">
    <property type="entry name" value="spoVD_pbp"/>
    <property type="match status" value="1"/>
</dbReference>
<feature type="domain" description="PASTA" evidence="8">
    <location>
        <begin position="581"/>
        <end position="639"/>
    </location>
</feature>